<organism evidence="9 10">
    <name type="scientific">Sneathiella marina</name>
    <dbReference type="NCBI Taxonomy" id="2950108"/>
    <lineage>
        <taxon>Bacteria</taxon>
        <taxon>Pseudomonadati</taxon>
        <taxon>Pseudomonadota</taxon>
        <taxon>Alphaproteobacteria</taxon>
        <taxon>Sneathiellales</taxon>
        <taxon>Sneathiellaceae</taxon>
        <taxon>Sneathiella</taxon>
    </lineage>
</organism>
<dbReference type="PRINTS" id="PR00125">
    <property type="entry name" value="ATPASEDELTA"/>
</dbReference>
<keyword evidence="8" id="KW-1003">Cell membrane</keyword>
<dbReference type="RefSeq" id="WP_251934850.1">
    <property type="nucleotide sequence ID" value="NZ_CP098747.1"/>
</dbReference>
<comment type="subcellular location">
    <subcellularLocation>
        <location evidence="8">Cell membrane</location>
        <topology evidence="8">Peripheral membrane protein</topology>
    </subcellularLocation>
    <subcellularLocation>
        <location evidence="1">Membrane</location>
    </subcellularLocation>
</comment>
<accession>A0ABY4W6Z1</accession>
<gene>
    <name evidence="8" type="primary">atpH</name>
    <name evidence="9" type="ORF">NBZ79_01665</name>
</gene>
<evidence type="ECO:0000256" key="2">
    <source>
        <dbReference type="ARBA" id="ARBA00022448"/>
    </source>
</evidence>
<dbReference type="PANTHER" id="PTHR11910">
    <property type="entry name" value="ATP SYNTHASE DELTA CHAIN"/>
    <property type="match status" value="1"/>
</dbReference>
<protein>
    <recommendedName>
        <fullName evidence="8">ATP synthase subunit delta</fullName>
    </recommendedName>
    <alternativeName>
        <fullName evidence="8">ATP synthase F(1) sector subunit delta</fullName>
    </alternativeName>
    <alternativeName>
        <fullName evidence="8">F-type ATPase subunit delta</fullName>
        <shortName evidence="8">F-ATPase subunit delta</shortName>
    </alternativeName>
</protein>
<comment type="function">
    <text evidence="8">This protein is part of the stalk that links CF(0) to CF(1). It either transmits conformational changes from CF(0) to CF(1) or is implicated in proton conduction.</text>
</comment>
<evidence type="ECO:0000256" key="4">
    <source>
        <dbReference type="ARBA" id="ARBA00023065"/>
    </source>
</evidence>
<dbReference type="EMBL" id="CP098747">
    <property type="protein sequence ID" value="USG61682.1"/>
    <property type="molecule type" value="Genomic_DNA"/>
</dbReference>
<dbReference type="InterPro" id="IPR020781">
    <property type="entry name" value="ATPase_OSCP/d_CS"/>
</dbReference>
<dbReference type="NCBIfam" id="NF004406">
    <property type="entry name" value="PRK05758.3-2"/>
    <property type="match status" value="1"/>
</dbReference>
<keyword evidence="3 8" id="KW-0375">Hydrogen ion transport</keyword>
<dbReference type="NCBIfam" id="TIGR01145">
    <property type="entry name" value="ATP_synt_delta"/>
    <property type="match status" value="1"/>
</dbReference>
<dbReference type="Gene3D" id="1.10.520.20">
    <property type="entry name" value="N-terminal domain of the delta subunit of the F1F0-ATP synthase"/>
    <property type="match status" value="1"/>
</dbReference>
<evidence type="ECO:0000313" key="9">
    <source>
        <dbReference type="EMBL" id="USG61682.1"/>
    </source>
</evidence>
<dbReference type="Pfam" id="PF00213">
    <property type="entry name" value="OSCP"/>
    <property type="match status" value="1"/>
</dbReference>
<evidence type="ECO:0000256" key="1">
    <source>
        <dbReference type="ARBA" id="ARBA00004370"/>
    </source>
</evidence>
<keyword evidence="5 8" id="KW-0472">Membrane</keyword>
<evidence type="ECO:0000256" key="3">
    <source>
        <dbReference type="ARBA" id="ARBA00022781"/>
    </source>
</evidence>
<dbReference type="NCBIfam" id="NF004402">
    <property type="entry name" value="PRK05758.2-2"/>
    <property type="match status" value="1"/>
</dbReference>
<dbReference type="Proteomes" id="UP001056291">
    <property type="component" value="Chromosome"/>
</dbReference>
<name>A0ABY4W6Z1_9PROT</name>
<keyword evidence="10" id="KW-1185">Reference proteome</keyword>
<dbReference type="InterPro" id="IPR026015">
    <property type="entry name" value="ATP_synth_OSCP/delta_N_sf"/>
</dbReference>
<proteinExistence type="inferred from homology"/>
<keyword evidence="6 8" id="KW-0139">CF(1)</keyword>
<comment type="similarity">
    <text evidence="8">Belongs to the ATPase delta chain family.</text>
</comment>
<evidence type="ECO:0000256" key="6">
    <source>
        <dbReference type="ARBA" id="ARBA00023196"/>
    </source>
</evidence>
<reference evidence="9" key="1">
    <citation type="submission" date="2022-06" db="EMBL/GenBank/DDBJ databases">
        <title>Sneathiella actinostolidae sp. nov., isolated from a sea anemonein the Western Pacific Ocean.</title>
        <authorList>
            <person name="Wei M.J."/>
        </authorList>
    </citation>
    <scope>NUCLEOTIDE SEQUENCE</scope>
    <source>
        <strain evidence="9">PHK-P5</strain>
    </source>
</reference>
<comment type="function">
    <text evidence="8">F(1)F(0) ATP synthase produces ATP from ADP in the presence of a proton or sodium gradient. F-type ATPases consist of two structural domains, F(1) containing the extramembraneous catalytic core and F(0) containing the membrane proton channel, linked together by a central stalk and a peripheral stalk. During catalysis, ATP synthesis in the catalytic domain of F(1) is coupled via a rotary mechanism of the central stalk subunits to proton translocation.</text>
</comment>
<keyword evidence="4 8" id="KW-0406">Ion transport</keyword>
<evidence type="ECO:0000256" key="5">
    <source>
        <dbReference type="ARBA" id="ARBA00023136"/>
    </source>
</evidence>
<dbReference type="SUPFAM" id="SSF47928">
    <property type="entry name" value="N-terminal domain of the delta subunit of the F1F0-ATP synthase"/>
    <property type="match status" value="1"/>
</dbReference>
<evidence type="ECO:0000256" key="8">
    <source>
        <dbReference type="HAMAP-Rule" id="MF_01416"/>
    </source>
</evidence>
<dbReference type="PROSITE" id="PS00389">
    <property type="entry name" value="ATPASE_DELTA"/>
    <property type="match status" value="1"/>
</dbReference>
<dbReference type="HAMAP" id="MF_01416">
    <property type="entry name" value="ATP_synth_delta_bact"/>
    <property type="match status" value="1"/>
</dbReference>
<sequence length="186" mass="19882">MSAENITVSGISGRYATALFDLSSEAKQFDTVAADLTTIKSMMAESDDLVRLVRSPLISRDDQAKAMAAVLEKLGVSDLVRRFVGTVAQNRRLFALPDMIDDFGKLLAAERGEVVAKVISAKKLSDSQLEAISSALKSAIKSDVSLEADVDDSLIGGLIVKVGSRMVDSSIRTKLQNLKFAMKGVG</sequence>
<keyword evidence="7 8" id="KW-0066">ATP synthesis</keyword>
<evidence type="ECO:0000313" key="10">
    <source>
        <dbReference type="Proteomes" id="UP001056291"/>
    </source>
</evidence>
<evidence type="ECO:0000256" key="7">
    <source>
        <dbReference type="ARBA" id="ARBA00023310"/>
    </source>
</evidence>
<keyword evidence="2 8" id="KW-0813">Transport</keyword>
<dbReference type="InterPro" id="IPR000711">
    <property type="entry name" value="ATPase_OSCP/dsu"/>
</dbReference>